<evidence type="ECO:0000313" key="4">
    <source>
        <dbReference type="EMBL" id="QKV18267.1"/>
    </source>
</evidence>
<dbReference type="SUPFAM" id="SSF51182">
    <property type="entry name" value="RmlC-like cupins"/>
    <property type="match status" value="1"/>
</dbReference>
<dbReference type="EMBL" id="CP054836">
    <property type="protein sequence ID" value="QKV18267.1"/>
    <property type="molecule type" value="Genomic_DNA"/>
</dbReference>
<dbReference type="GO" id="GO:0003677">
    <property type="term" value="F:DNA binding"/>
    <property type="evidence" value="ECO:0007669"/>
    <property type="project" value="UniProtKB-KW"/>
</dbReference>
<dbReference type="InterPro" id="IPR011051">
    <property type="entry name" value="RmlC_Cupin_sf"/>
</dbReference>
<keyword evidence="1" id="KW-0238">DNA-binding</keyword>
<dbReference type="RefSeq" id="WP_175276161.1">
    <property type="nucleotide sequence ID" value="NZ_CP054836.1"/>
</dbReference>
<evidence type="ECO:0000313" key="5">
    <source>
        <dbReference type="Proteomes" id="UP000509367"/>
    </source>
</evidence>
<dbReference type="GO" id="GO:0005829">
    <property type="term" value="C:cytosol"/>
    <property type="evidence" value="ECO:0007669"/>
    <property type="project" value="TreeGrafter"/>
</dbReference>
<feature type="compositionally biased region" description="Basic and acidic residues" evidence="2">
    <location>
        <begin position="192"/>
        <end position="205"/>
    </location>
</feature>
<dbReference type="PROSITE" id="PS50943">
    <property type="entry name" value="HTH_CROC1"/>
    <property type="match status" value="1"/>
</dbReference>
<sequence>MVELSGGLLPLGRKLRQRRLELGLTLKQVAQGAGLSVGFISQIERGIATPSLSSLVSVARVLGSDIGEFLSQPKVEVPITRRNERPKYSIHGNPLSYERLSASFPGTVLRSVIIHEPPGHRSEPISHEGEELFYVLDGAITVEVDGERTVLEAGDSLHFPSTKIHSSWNHSTRPATILWVGTMDVFGDDPGEEQRVESGARHRSDNNMSNG</sequence>
<evidence type="ECO:0000256" key="2">
    <source>
        <dbReference type="SAM" id="MobiDB-lite"/>
    </source>
</evidence>
<dbReference type="Pfam" id="PF07883">
    <property type="entry name" value="Cupin_2"/>
    <property type="match status" value="1"/>
</dbReference>
<feature type="region of interest" description="Disordered" evidence="2">
    <location>
        <begin position="189"/>
        <end position="211"/>
    </location>
</feature>
<organism evidence="4 5">
    <name type="scientific">Oricola thermophila</name>
    <dbReference type="NCBI Taxonomy" id="2742145"/>
    <lineage>
        <taxon>Bacteria</taxon>
        <taxon>Pseudomonadati</taxon>
        <taxon>Pseudomonadota</taxon>
        <taxon>Alphaproteobacteria</taxon>
        <taxon>Hyphomicrobiales</taxon>
        <taxon>Ahrensiaceae</taxon>
        <taxon>Oricola</taxon>
    </lineage>
</organism>
<proteinExistence type="predicted"/>
<dbReference type="Pfam" id="PF01381">
    <property type="entry name" value="HTH_3"/>
    <property type="match status" value="1"/>
</dbReference>
<protein>
    <submittedName>
        <fullName evidence="4">Cupin domain-containing protein</fullName>
    </submittedName>
</protein>
<dbReference type="InterPro" id="IPR050807">
    <property type="entry name" value="TransReg_Diox_bact_type"/>
</dbReference>
<dbReference type="InterPro" id="IPR010982">
    <property type="entry name" value="Lambda_DNA-bd_dom_sf"/>
</dbReference>
<reference evidence="4 5" key="1">
    <citation type="submission" date="2020-06" db="EMBL/GenBank/DDBJ databases">
        <title>Oricola thermophila sp. nov. isolated from a tidal sediments.</title>
        <authorList>
            <person name="Kwon K.K."/>
            <person name="Yang S.-H."/>
            <person name="Park M.-J."/>
        </authorList>
    </citation>
    <scope>NUCLEOTIDE SEQUENCE [LARGE SCALE GENOMIC DNA]</scope>
    <source>
        <strain evidence="4 5">MEBiC13590</strain>
    </source>
</reference>
<dbReference type="InterPro" id="IPR014710">
    <property type="entry name" value="RmlC-like_jellyroll"/>
</dbReference>
<dbReference type="PANTHER" id="PTHR46797">
    <property type="entry name" value="HTH-TYPE TRANSCRIPTIONAL REGULATOR"/>
    <property type="match status" value="1"/>
</dbReference>
<dbReference type="InterPro" id="IPR001387">
    <property type="entry name" value="Cro/C1-type_HTH"/>
</dbReference>
<dbReference type="CDD" id="cd00093">
    <property type="entry name" value="HTH_XRE"/>
    <property type="match status" value="1"/>
</dbReference>
<feature type="domain" description="HTH cro/C1-type" evidence="3">
    <location>
        <begin position="15"/>
        <end position="69"/>
    </location>
</feature>
<dbReference type="InterPro" id="IPR013096">
    <property type="entry name" value="Cupin_2"/>
</dbReference>
<dbReference type="CDD" id="cd02209">
    <property type="entry name" value="cupin_XRE_C"/>
    <property type="match status" value="1"/>
</dbReference>
<dbReference type="PANTHER" id="PTHR46797:SF25">
    <property type="entry name" value="TRANSCRIPTIONAL REGULATOR"/>
    <property type="match status" value="1"/>
</dbReference>
<dbReference type="Proteomes" id="UP000509367">
    <property type="component" value="Chromosome"/>
</dbReference>
<accession>A0A6N1VGY7</accession>
<dbReference type="GO" id="GO:0003700">
    <property type="term" value="F:DNA-binding transcription factor activity"/>
    <property type="evidence" value="ECO:0007669"/>
    <property type="project" value="TreeGrafter"/>
</dbReference>
<dbReference type="AlphaFoldDB" id="A0A6N1VGY7"/>
<dbReference type="Gene3D" id="2.60.120.10">
    <property type="entry name" value="Jelly Rolls"/>
    <property type="match status" value="1"/>
</dbReference>
<evidence type="ECO:0000256" key="1">
    <source>
        <dbReference type="ARBA" id="ARBA00023125"/>
    </source>
</evidence>
<dbReference type="KEGG" id="orm:HTY61_07255"/>
<keyword evidence="5" id="KW-1185">Reference proteome</keyword>
<dbReference type="Gene3D" id="1.10.260.40">
    <property type="entry name" value="lambda repressor-like DNA-binding domains"/>
    <property type="match status" value="1"/>
</dbReference>
<gene>
    <name evidence="4" type="ORF">HTY61_07255</name>
</gene>
<dbReference type="SUPFAM" id="SSF47413">
    <property type="entry name" value="lambda repressor-like DNA-binding domains"/>
    <property type="match status" value="1"/>
</dbReference>
<evidence type="ECO:0000259" key="3">
    <source>
        <dbReference type="PROSITE" id="PS50943"/>
    </source>
</evidence>
<dbReference type="SMART" id="SM00530">
    <property type="entry name" value="HTH_XRE"/>
    <property type="match status" value="1"/>
</dbReference>
<name>A0A6N1VGY7_9HYPH</name>